<dbReference type="InterPro" id="IPR003959">
    <property type="entry name" value="ATPase_AAA_core"/>
</dbReference>
<feature type="transmembrane region" description="Helical" evidence="1">
    <location>
        <begin position="6"/>
        <end position="26"/>
    </location>
</feature>
<dbReference type="Gene3D" id="3.40.50.300">
    <property type="entry name" value="P-loop containing nucleotide triphosphate hydrolases"/>
    <property type="match status" value="1"/>
</dbReference>
<keyword evidence="1" id="KW-0812">Transmembrane</keyword>
<evidence type="ECO:0000313" key="3">
    <source>
        <dbReference type="EMBL" id="QHU06455.1"/>
    </source>
</evidence>
<protein>
    <recommendedName>
        <fullName evidence="2">ATPase AAA-type core domain-containing protein</fullName>
    </recommendedName>
</protein>
<evidence type="ECO:0000256" key="1">
    <source>
        <dbReference type="SAM" id="Phobius"/>
    </source>
</evidence>
<dbReference type="GO" id="GO:0005524">
    <property type="term" value="F:ATP binding"/>
    <property type="evidence" value="ECO:0007669"/>
    <property type="project" value="InterPro"/>
</dbReference>
<keyword evidence="1" id="KW-0472">Membrane</keyword>
<proteinExistence type="predicted"/>
<accession>A0A6C0JL21</accession>
<organism evidence="3">
    <name type="scientific">viral metagenome</name>
    <dbReference type="NCBI Taxonomy" id="1070528"/>
    <lineage>
        <taxon>unclassified sequences</taxon>
        <taxon>metagenomes</taxon>
        <taxon>organismal metagenomes</taxon>
    </lineage>
</organism>
<name>A0A6C0JL21_9ZZZZ</name>
<dbReference type="Pfam" id="PF00004">
    <property type="entry name" value="AAA"/>
    <property type="match status" value="1"/>
</dbReference>
<feature type="domain" description="ATPase AAA-type core" evidence="2">
    <location>
        <begin position="184"/>
        <end position="312"/>
    </location>
</feature>
<dbReference type="GO" id="GO:0016887">
    <property type="term" value="F:ATP hydrolysis activity"/>
    <property type="evidence" value="ECO:0007669"/>
    <property type="project" value="InterPro"/>
</dbReference>
<dbReference type="AlphaFoldDB" id="A0A6C0JL21"/>
<keyword evidence="1" id="KW-1133">Transmembrane helix</keyword>
<sequence>MDLYLLFAGWGLMQTECIINFLMFFVKVVNVYMYRIRYDNDSHGDIITILNKETFSSCITIFRSKKISSGFFVNLKSVGYINAVDCYNLSDIKITIITTPSYFDYLTKRQEINIQREDVTNEIETSETNSIYIYNRYGTYSNFGYSRLLLNLKKLEPLLCQESIVDEIIRQYKRKEQLVIFIDGIPCSGKSSIGYLVAKQIGGSFCHTFNPTVPGDNFHNLITQIRDNDNTFQAPIVVVLEEIDIILYNIHNNKLVENSKVSTSVKDKSSWCSFLDDMFIYQNIVLIMTSNKTKGDIDAMDTAYLRRGRVNLYFTMNTPITV</sequence>
<dbReference type="SUPFAM" id="SSF52540">
    <property type="entry name" value="P-loop containing nucleoside triphosphate hydrolases"/>
    <property type="match status" value="1"/>
</dbReference>
<evidence type="ECO:0000259" key="2">
    <source>
        <dbReference type="Pfam" id="PF00004"/>
    </source>
</evidence>
<dbReference type="InterPro" id="IPR027417">
    <property type="entry name" value="P-loop_NTPase"/>
</dbReference>
<reference evidence="3" key="1">
    <citation type="journal article" date="2020" name="Nature">
        <title>Giant virus diversity and host interactions through global metagenomics.</title>
        <authorList>
            <person name="Schulz F."/>
            <person name="Roux S."/>
            <person name="Paez-Espino D."/>
            <person name="Jungbluth S."/>
            <person name="Walsh D.A."/>
            <person name="Denef V.J."/>
            <person name="McMahon K.D."/>
            <person name="Konstantinidis K.T."/>
            <person name="Eloe-Fadrosh E.A."/>
            <person name="Kyrpides N.C."/>
            <person name="Woyke T."/>
        </authorList>
    </citation>
    <scope>NUCLEOTIDE SEQUENCE</scope>
    <source>
        <strain evidence="3">GVMAG-S-1035315-10</strain>
    </source>
</reference>
<dbReference type="EMBL" id="MN740656">
    <property type="protein sequence ID" value="QHU06455.1"/>
    <property type="molecule type" value="Genomic_DNA"/>
</dbReference>